<dbReference type="RefSeq" id="WP_145082896.1">
    <property type="nucleotide sequence ID" value="NZ_CP036298.1"/>
</dbReference>
<proteinExistence type="predicted"/>
<gene>
    <name evidence="2" type="ORF">Q31a_50210</name>
</gene>
<evidence type="ECO:0000313" key="3">
    <source>
        <dbReference type="Proteomes" id="UP000318017"/>
    </source>
</evidence>
<dbReference type="Proteomes" id="UP000318017">
    <property type="component" value="Chromosome"/>
</dbReference>
<feature type="chain" id="PRO_5022059950" description="DUF3352 domain-containing protein" evidence="1">
    <location>
        <begin position="23"/>
        <end position="619"/>
    </location>
</feature>
<dbReference type="KEGG" id="ahel:Q31a_50210"/>
<evidence type="ECO:0000256" key="1">
    <source>
        <dbReference type="SAM" id="SignalP"/>
    </source>
</evidence>
<dbReference type="EMBL" id="CP036298">
    <property type="protein sequence ID" value="QDV26645.1"/>
    <property type="molecule type" value="Genomic_DNA"/>
</dbReference>
<reference evidence="2 3" key="1">
    <citation type="submission" date="2019-02" db="EMBL/GenBank/DDBJ databases">
        <title>Deep-cultivation of Planctomycetes and their phenomic and genomic characterization uncovers novel biology.</title>
        <authorList>
            <person name="Wiegand S."/>
            <person name="Jogler M."/>
            <person name="Boedeker C."/>
            <person name="Pinto D."/>
            <person name="Vollmers J."/>
            <person name="Rivas-Marin E."/>
            <person name="Kohn T."/>
            <person name="Peeters S.H."/>
            <person name="Heuer A."/>
            <person name="Rast P."/>
            <person name="Oberbeckmann S."/>
            <person name="Bunk B."/>
            <person name="Jeske O."/>
            <person name="Meyerdierks A."/>
            <person name="Storesund J.E."/>
            <person name="Kallscheuer N."/>
            <person name="Luecker S."/>
            <person name="Lage O.M."/>
            <person name="Pohl T."/>
            <person name="Merkel B.J."/>
            <person name="Hornburger P."/>
            <person name="Mueller R.-W."/>
            <person name="Bruemmer F."/>
            <person name="Labrenz M."/>
            <person name="Spormann A.M."/>
            <person name="Op den Camp H."/>
            <person name="Overmann J."/>
            <person name="Amann R."/>
            <person name="Jetten M.S.M."/>
            <person name="Mascher T."/>
            <person name="Medema M.H."/>
            <person name="Devos D.P."/>
            <person name="Kaster A.-K."/>
            <person name="Ovreas L."/>
            <person name="Rohde M."/>
            <person name="Galperin M.Y."/>
            <person name="Jogler C."/>
        </authorList>
    </citation>
    <scope>NUCLEOTIDE SEQUENCE [LARGE SCALE GENOMIC DNA]</scope>
    <source>
        <strain evidence="2 3">Q31a</strain>
    </source>
</reference>
<keyword evidence="3" id="KW-1185">Reference proteome</keyword>
<sequence length="619" mass="69577" precursor="true">MRQCFRKIQVLAILVTLWMAHATVGVATAQEVATGRLTAPKLFPEKTLAYLRVDDVKQLREDLSNSMMGKLGNDEQLKPILMEFYGSFVRATERMQDVFGLNLDEVLSIPNGELAIALLPKDRGIGKLVRNDDGDRVRIQSDRPAVVLLLDAGAEITSVQILLKRMDESIDPEMAHTEKEVDRLTLHRYAHPNRRDQQFAYFIDNGVMVASSDSELVEQLAGAWITQQPEWKTLSENRKFTSIMSRSVGTEGERPQISFYADPMAIVREFLPRDASGAMVKAVLPALGLDGIEAVGGSSIIGPPDFDSITHMHLLLSSPRRAVLSLVRPKSGATAPEAWVPDTVASYMTLNWDWSSTVEGVERLYNQFRGEDALQQQVFERMNERLGLDVRKDILENLEGRVTMLQGFVRPVRINSGSNVYAIRLKNPEYFKNNVLPKLLESIPERVEVQSETYGELKVNVVLVGRAERFAKDGPIRRPEICIAMIDDYVVISDSRYMMQQLASRVNGSVGKLSDSLEYQLISDRISAQLQDKECSGISFARPEETLQLFYELARDPKNRERLKGMAGGNPFFQSLVNALEKQELPPFSVISKYLAPSGGFLVEEETGLHYMTFSLRRD</sequence>
<name>A0A518GDG1_9BACT</name>
<protein>
    <recommendedName>
        <fullName evidence="4">DUF3352 domain-containing protein</fullName>
    </recommendedName>
</protein>
<dbReference type="AlphaFoldDB" id="A0A518GDG1"/>
<accession>A0A518GDG1</accession>
<keyword evidence="1" id="KW-0732">Signal</keyword>
<organism evidence="2 3">
    <name type="scientific">Aureliella helgolandensis</name>
    <dbReference type="NCBI Taxonomy" id="2527968"/>
    <lineage>
        <taxon>Bacteria</taxon>
        <taxon>Pseudomonadati</taxon>
        <taxon>Planctomycetota</taxon>
        <taxon>Planctomycetia</taxon>
        <taxon>Pirellulales</taxon>
        <taxon>Pirellulaceae</taxon>
        <taxon>Aureliella</taxon>
    </lineage>
</organism>
<evidence type="ECO:0000313" key="2">
    <source>
        <dbReference type="EMBL" id="QDV26645.1"/>
    </source>
</evidence>
<evidence type="ECO:0008006" key="4">
    <source>
        <dbReference type="Google" id="ProtNLM"/>
    </source>
</evidence>
<dbReference type="OrthoDB" id="253793at2"/>
<feature type="signal peptide" evidence="1">
    <location>
        <begin position="1"/>
        <end position="22"/>
    </location>
</feature>